<dbReference type="AlphaFoldDB" id="A0A835R0A2"/>
<gene>
    <name evidence="2" type="ORF">HPP92_013898</name>
</gene>
<feature type="compositionally biased region" description="Polar residues" evidence="1">
    <location>
        <begin position="146"/>
        <end position="157"/>
    </location>
</feature>
<protein>
    <submittedName>
        <fullName evidence="2">Uncharacterized protein</fullName>
    </submittedName>
</protein>
<dbReference type="PANTHER" id="PTHR33737:SF2">
    <property type="entry name" value="OS12G0102700 PROTEIN"/>
    <property type="match status" value="1"/>
</dbReference>
<dbReference type="Proteomes" id="UP000636800">
    <property type="component" value="Chromosome 6"/>
</dbReference>
<organism evidence="2 3">
    <name type="scientific">Vanilla planifolia</name>
    <name type="common">Vanilla</name>
    <dbReference type="NCBI Taxonomy" id="51239"/>
    <lineage>
        <taxon>Eukaryota</taxon>
        <taxon>Viridiplantae</taxon>
        <taxon>Streptophyta</taxon>
        <taxon>Embryophyta</taxon>
        <taxon>Tracheophyta</taxon>
        <taxon>Spermatophyta</taxon>
        <taxon>Magnoliopsida</taxon>
        <taxon>Liliopsida</taxon>
        <taxon>Asparagales</taxon>
        <taxon>Orchidaceae</taxon>
        <taxon>Vanilloideae</taxon>
        <taxon>Vanilleae</taxon>
        <taxon>Vanilla</taxon>
    </lineage>
</organism>
<sequence>MESVALIDICLEDDLLIPSTAGGIGLEASSTLDTEGMKETSKQMEQSAELSDSPQQKRRKADRFNLRKSLAWDNEFFTSEGVLNSEELAIINGTYSKTVGISLAGIPEELRKSTESTSTLDSECRALENLEARLFQNLPTLIQNSFDNSSRTANSLNSDKKKAQVMPVPHRRTLKKTEFSSKAKASLSNGEAKTSTKPPKDLCKTISSGLHKNDPSTKQIKRNTVKALAGAKSLGLRMPRPRVGYFDKEKNPVCDSNKYLQTSLRNSFTMNNRVMEIAAANKRQLKGVPIRAGTHSSALPNHISKLAESQAAHNNVNKHQEHVPKLKKGSSLRHNSIMIVTETRPAPDRVEKDPTHNSTKWEQSNLLQPKFSTTTHGIRATGDQCFNHQPLIVHNQLEQTQNQLNVADRNTEKENLWPSPNGEGLAKSLLTEDQNQAALVESIGEMVSSLSLSELIEKYYCLYQPE</sequence>
<name>A0A835R0A2_VANPL</name>
<feature type="compositionally biased region" description="Polar residues" evidence="1">
    <location>
        <begin position="186"/>
        <end position="197"/>
    </location>
</feature>
<reference evidence="2 3" key="1">
    <citation type="journal article" date="2020" name="Nat. Food">
        <title>A phased Vanilla planifolia genome enables genetic improvement of flavour and production.</title>
        <authorList>
            <person name="Hasing T."/>
            <person name="Tang H."/>
            <person name="Brym M."/>
            <person name="Khazi F."/>
            <person name="Huang T."/>
            <person name="Chambers A.H."/>
        </authorList>
    </citation>
    <scope>NUCLEOTIDE SEQUENCE [LARGE SCALE GENOMIC DNA]</scope>
    <source>
        <tissue evidence="2">Leaf</tissue>
    </source>
</reference>
<proteinExistence type="predicted"/>
<dbReference type="OrthoDB" id="46988at2759"/>
<dbReference type="InterPro" id="IPR045882">
    <property type="entry name" value="GPT1/2"/>
</dbReference>
<feature type="region of interest" description="Disordered" evidence="1">
    <location>
        <begin position="28"/>
        <end position="60"/>
    </location>
</feature>
<feature type="region of interest" description="Disordered" evidence="1">
    <location>
        <begin position="146"/>
        <end position="219"/>
    </location>
</feature>
<dbReference type="EMBL" id="JADCNL010000006">
    <property type="protein sequence ID" value="KAG0477057.1"/>
    <property type="molecule type" value="Genomic_DNA"/>
</dbReference>
<evidence type="ECO:0000313" key="2">
    <source>
        <dbReference type="EMBL" id="KAG0477057.1"/>
    </source>
</evidence>
<dbReference type="GO" id="GO:0008017">
    <property type="term" value="F:microtubule binding"/>
    <property type="evidence" value="ECO:0007669"/>
    <property type="project" value="InterPro"/>
</dbReference>
<comment type="caution">
    <text evidence="2">The sequence shown here is derived from an EMBL/GenBank/DDBJ whole genome shotgun (WGS) entry which is preliminary data.</text>
</comment>
<accession>A0A835R0A2</accession>
<dbReference type="PANTHER" id="PTHR33737">
    <property type="entry name" value="OS05G0121800 PROTEIN"/>
    <property type="match status" value="1"/>
</dbReference>
<evidence type="ECO:0000256" key="1">
    <source>
        <dbReference type="SAM" id="MobiDB-lite"/>
    </source>
</evidence>
<evidence type="ECO:0000313" key="3">
    <source>
        <dbReference type="Proteomes" id="UP000636800"/>
    </source>
</evidence>
<keyword evidence="3" id="KW-1185">Reference proteome</keyword>
<feature type="compositionally biased region" description="Polar residues" evidence="1">
    <location>
        <begin position="43"/>
        <end position="54"/>
    </location>
</feature>